<evidence type="ECO:0000313" key="1">
    <source>
        <dbReference type="EMBL" id="VDK30664.1"/>
    </source>
</evidence>
<dbReference type="AlphaFoldDB" id="A0A3P6QD08"/>
<name>A0A3P6QD08_DIBLA</name>
<organism evidence="1 2">
    <name type="scientific">Dibothriocephalus latus</name>
    <name type="common">Fish tapeworm</name>
    <name type="synonym">Diphyllobothrium latum</name>
    <dbReference type="NCBI Taxonomy" id="60516"/>
    <lineage>
        <taxon>Eukaryota</taxon>
        <taxon>Metazoa</taxon>
        <taxon>Spiralia</taxon>
        <taxon>Lophotrochozoa</taxon>
        <taxon>Platyhelminthes</taxon>
        <taxon>Cestoda</taxon>
        <taxon>Eucestoda</taxon>
        <taxon>Diphyllobothriidea</taxon>
        <taxon>Diphyllobothriidae</taxon>
        <taxon>Dibothriocephalus</taxon>
    </lineage>
</organism>
<protein>
    <submittedName>
        <fullName evidence="1">Uncharacterized protein</fullName>
    </submittedName>
</protein>
<sequence length="88" mass="9571">MKGTYSNSLFLITFASVPLSHPIALIVYEDILAGQRFDAHGYLIDCNPRFCGVQLEVEQTGPIGSSVCLAENLLGGSALNSETPKKRW</sequence>
<proteinExistence type="predicted"/>
<dbReference type="Proteomes" id="UP000281553">
    <property type="component" value="Unassembled WGS sequence"/>
</dbReference>
<evidence type="ECO:0000313" key="2">
    <source>
        <dbReference type="Proteomes" id="UP000281553"/>
    </source>
</evidence>
<reference evidence="1 2" key="1">
    <citation type="submission" date="2018-11" db="EMBL/GenBank/DDBJ databases">
        <authorList>
            <consortium name="Pathogen Informatics"/>
        </authorList>
    </citation>
    <scope>NUCLEOTIDE SEQUENCE [LARGE SCALE GENOMIC DNA]</scope>
</reference>
<dbReference type="EMBL" id="UYRU01000769">
    <property type="protein sequence ID" value="VDK30664.1"/>
    <property type="molecule type" value="Genomic_DNA"/>
</dbReference>
<gene>
    <name evidence="1" type="ORF">DILT_LOCUS213</name>
</gene>
<accession>A0A3P6QD08</accession>
<keyword evidence="2" id="KW-1185">Reference proteome</keyword>